<dbReference type="PANTHER" id="PTHR33509:SF21">
    <property type="entry name" value="OS02G0564600 PROTEIN"/>
    <property type="match status" value="1"/>
</dbReference>
<accession>A9NLB3</accession>
<organism evidence="1">
    <name type="scientific">Picea sitchensis</name>
    <name type="common">Sitka spruce</name>
    <name type="synonym">Pinus sitchensis</name>
    <dbReference type="NCBI Taxonomy" id="3332"/>
    <lineage>
        <taxon>Eukaryota</taxon>
        <taxon>Viridiplantae</taxon>
        <taxon>Streptophyta</taxon>
        <taxon>Embryophyta</taxon>
        <taxon>Tracheophyta</taxon>
        <taxon>Spermatophyta</taxon>
        <taxon>Pinopsida</taxon>
        <taxon>Pinidae</taxon>
        <taxon>Conifers I</taxon>
        <taxon>Pinales</taxon>
        <taxon>Pinaceae</taxon>
        <taxon>Picea</taxon>
    </lineage>
</organism>
<dbReference type="InterPro" id="IPR004926">
    <property type="entry name" value="LEA_3a"/>
</dbReference>
<dbReference type="EMBL" id="EF082045">
    <property type="protein sequence ID" value="ABK21424.1"/>
    <property type="molecule type" value="mRNA"/>
</dbReference>
<dbReference type="AlphaFoldDB" id="A9NLB3"/>
<dbReference type="PANTHER" id="PTHR33509">
    <property type="entry name" value="LATE EMBRYOGENIS ABUNDANT PROTEIN 2-RELATED"/>
    <property type="match status" value="1"/>
</dbReference>
<name>A9NLB3_PICSI</name>
<evidence type="ECO:0000313" key="1">
    <source>
        <dbReference type="EMBL" id="ABK21424.1"/>
    </source>
</evidence>
<sequence length="110" mass="11914">MARSLLHLKVAAAGALSRFGGRGFDLGSNLGIQSMRGYSAVALTAESRGLRPEPKQVVDKAAAGYKQRSWMPDPVTGYYIPEDHFGEADVAEQRENILRNHSTSSGRVPN</sequence>
<reference evidence="1" key="1">
    <citation type="journal article" date="2008" name="BMC Genomics">
        <title>A conifer genomics resource of 200,000 spruce (Picea spp.) ESTs and 6,464 high-quality, sequence-finished full-length cDNAs for Sitka spruce (Picea sitchensis).</title>
        <authorList>
            <person name="Ralph S.G."/>
            <person name="Chun H.J."/>
            <person name="Kolosova N."/>
            <person name="Cooper D."/>
            <person name="Oddy C."/>
            <person name="Ritland C.E."/>
            <person name="Kirkpatrick R."/>
            <person name="Moore R."/>
            <person name="Barber S."/>
            <person name="Holt R.A."/>
            <person name="Jones S.J."/>
            <person name="Marra M.A."/>
            <person name="Douglas C.J."/>
            <person name="Ritland K."/>
            <person name="Bohlmann J."/>
        </authorList>
    </citation>
    <scope>NUCLEOTIDE SEQUENCE</scope>
    <source>
        <tissue evidence="1">Green portion of the leader tissue</tissue>
    </source>
</reference>
<proteinExistence type="evidence at transcript level"/>
<protein>
    <submittedName>
        <fullName evidence="1">Uncharacterized protein</fullName>
    </submittedName>
</protein>
<dbReference type="Pfam" id="PF03242">
    <property type="entry name" value="LEA_3a"/>
    <property type="match status" value="1"/>
</dbReference>